<evidence type="ECO:0000259" key="6">
    <source>
        <dbReference type="PROSITE" id="PS51471"/>
    </source>
</evidence>
<comment type="similarity">
    <text evidence="5">Belongs to the iron/ascorbate-dependent oxidoreductase family.</text>
</comment>
<dbReference type="InterPro" id="IPR026992">
    <property type="entry name" value="DIOX_N"/>
</dbReference>
<evidence type="ECO:0000256" key="5">
    <source>
        <dbReference type="RuleBase" id="RU003682"/>
    </source>
</evidence>
<evidence type="ECO:0000313" key="8">
    <source>
        <dbReference type="Proteomes" id="UP001140206"/>
    </source>
</evidence>
<evidence type="ECO:0000256" key="1">
    <source>
        <dbReference type="ARBA" id="ARBA00001961"/>
    </source>
</evidence>
<dbReference type="Pfam" id="PF03171">
    <property type="entry name" value="2OG-FeII_Oxy"/>
    <property type="match status" value="1"/>
</dbReference>
<dbReference type="InterPro" id="IPR027443">
    <property type="entry name" value="IPNS-like_sf"/>
</dbReference>
<keyword evidence="4 5" id="KW-0408">Iron</keyword>
<sequence length="352" mass="38895">MSLHTTRNLKIHQPENFEFDSIPDSHSWDDVHDHPSVEPIGPDAIPVIDLNDPKLIAKIGKACEEWGIFIISNHGIESELLNQLCSQMHRLFALPAEVKLKVAKTEGNDAGYGGAPVSHFFPKFSWSEGFAIVGSPVDHAKKLWPDDYSSFCEIIEEYNKAINSLGCRLIHAMLLSLGVSEEELCQTPIGDSSKVKTAMHLNSYPACTNPDWVLGLPPHTDSAYVAILYQNGVPGLQVLRCKDDISPTRWVTVPAVPNTFVVNIGDLLHVLSNGRFHNVLHRVTISKINRLSCACFFGPQADVKVGPLSKLAGLEQSPLYRPVTWPGLKKIRSVLHDKALQAIKIDSNYIEG</sequence>
<dbReference type="Pfam" id="PF14226">
    <property type="entry name" value="DIOX_N"/>
    <property type="match status" value="1"/>
</dbReference>
<dbReference type="InterPro" id="IPR005123">
    <property type="entry name" value="Oxoglu/Fe-dep_dioxygenase_dom"/>
</dbReference>
<dbReference type="InterPro" id="IPR044861">
    <property type="entry name" value="IPNS-like_FE2OG_OXY"/>
</dbReference>
<dbReference type="GO" id="GO:0016491">
    <property type="term" value="F:oxidoreductase activity"/>
    <property type="evidence" value="ECO:0007669"/>
    <property type="project" value="UniProtKB-KW"/>
</dbReference>
<comment type="caution">
    <text evidence="7">The sequence shown here is derived from an EMBL/GenBank/DDBJ whole genome shotgun (WGS) entry which is preliminary data.</text>
</comment>
<dbReference type="EMBL" id="JAMFTS010000005">
    <property type="protein sequence ID" value="KAJ4752262.1"/>
    <property type="molecule type" value="Genomic_DNA"/>
</dbReference>
<evidence type="ECO:0000256" key="2">
    <source>
        <dbReference type="ARBA" id="ARBA00022723"/>
    </source>
</evidence>
<dbReference type="Proteomes" id="UP001140206">
    <property type="component" value="Chromosome 5"/>
</dbReference>
<dbReference type="PANTHER" id="PTHR47990">
    <property type="entry name" value="2-OXOGLUTARATE (2OG) AND FE(II)-DEPENDENT OXYGENASE SUPERFAMILY PROTEIN-RELATED"/>
    <property type="match status" value="1"/>
</dbReference>
<organism evidence="7 8">
    <name type="scientific">Rhynchospora pubera</name>
    <dbReference type="NCBI Taxonomy" id="906938"/>
    <lineage>
        <taxon>Eukaryota</taxon>
        <taxon>Viridiplantae</taxon>
        <taxon>Streptophyta</taxon>
        <taxon>Embryophyta</taxon>
        <taxon>Tracheophyta</taxon>
        <taxon>Spermatophyta</taxon>
        <taxon>Magnoliopsida</taxon>
        <taxon>Liliopsida</taxon>
        <taxon>Poales</taxon>
        <taxon>Cyperaceae</taxon>
        <taxon>Cyperoideae</taxon>
        <taxon>Rhynchosporeae</taxon>
        <taxon>Rhynchospora</taxon>
    </lineage>
</organism>
<protein>
    <submittedName>
        <fullName evidence="7">Gibberellin 3-beta-dioxygenase</fullName>
    </submittedName>
</protein>
<evidence type="ECO:0000256" key="4">
    <source>
        <dbReference type="ARBA" id="ARBA00023004"/>
    </source>
</evidence>
<dbReference type="PROSITE" id="PS51471">
    <property type="entry name" value="FE2OG_OXY"/>
    <property type="match status" value="1"/>
</dbReference>
<evidence type="ECO:0000256" key="3">
    <source>
        <dbReference type="ARBA" id="ARBA00023002"/>
    </source>
</evidence>
<feature type="domain" description="Fe2OG dioxygenase" evidence="6">
    <location>
        <begin position="194"/>
        <end position="299"/>
    </location>
</feature>
<evidence type="ECO:0000313" key="7">
    <source>
        <dbReference type="EMBL" id="KAJ4752262.1"/>
    </source>
</evidence>
<dbReference type="InterPro" id="IPR050231">
    <property type="entry name" value="Iron_ascorbate_oxido_reductase"/>
</dbReference>
<dbReference type="Gene3D" id="2.60.120.330">
    <property type="entry name" value="B-lactam Antibiotic, Isopenicillin N Synthase, Chain"/>
    <property type="match status" value="1"/>
</dbReference>
<keyword evidence="8" id="KW-1185">Reference proteome</keyword>
<gene>
    <name evidence="7" type="ORF">LUZ62_086667</name>
</gene>
<dbReference type="GO" id="GO:0046872">
    <property type="term" value="F:metal ion binding"/>
    <property type="evidence" value="ECO:0007669"/>
    <property type="project" value="UniProtKB-KW"/>
</dbReference>
<comment type="cofactor">
    <cofactor evidence="1">
        <name>L-ascorbate</name>
        <dbReference type="ChEBI" id="CHEBI:38290"/>
    </cofactor>
</comment>
<proteinExistence type="inferred from homology"/>
<dbReference type="SUPFAM" id="SSF51197">
    <property type="entry name" value="Clavaminate synthase-like"/>
    <property type="match status" value="1"/>
</dbReference>
<reference evidence="7" key="1">
    <citation type="submission" date="2022-08" db="EMBL/GenBank/DDBJ databases">
        <authorList>
            <person name="Marques A."/>
        </authorList>
    </citation>
    <scope>NUCLEOTIDE SEQUENCE</scope>
    <source>
        <strain evidence="7">RhyPub2mFocal</strain>
        <tissue evidence="7">Leaves</tissue>
    </source>
</reference>
<accession>A0AAV8CCM9</accession>
<keyword evidence="2 5" id="KW-0479">Metal-binding</keyword>
<dbReference type="AlphaFoldDB" id="A0AAV8CCM9"/>
<name>A0AAV8CCM9_9POAL</name>
<keyword evidence="3 5" id="KW-0560">Oxidoreductase</keyword>